<gene>
    <name evidence="1" type="ORF">BX591_107101</name>
</gene>
<comment type="caution">
    <text evidence="1">The sequence shown here is derived from an EMBL/GenBank/DDBJ whole genome shotgun (WGS) entry which is preliminary data.</text>
</comment>
<name>A0A329CN55_9BURK</name>
<accession>A0A329CN55</accession>
<protein>
    <submittedName>
        <fullName evidence="1">Uncharacterized protein</fullName>
    </submittedName>
</protein>
<dbReference type="InterPro" id="IPR049723">
    <property type="entry name" value="BPSL0761-like"/>
</dbReference>
<dbReference type="RefSeq" id="WP_176343074.1">
    <property type="nucleotide sequence ID" value="NZ_CADFFP010000008.1"/>
</dbReference>
<organism evidence="1 2">
    <name type="scientific">Paraburkholderia bryophila</name>
    <dbReference type="NCBI Taxonomy" id="420952"/>
    <lineage>
        <taxon>Bacteria</taxon>
        <taxon>Pseudomonadati</taxon>
        <taxon>Pseudomonadota</taxon>
        <taxon>Betaproteobacteria</taxon>
        <taxon>Burkholderiales</taxon>
        <taxon>Burkholderiaceae</taxon>
        <taxon>Paraburkholderia</taxon>
    </lineage>
</organism>
<dbReference type="NCBIfam" id="NF041728">
    <property type="entry name" value="BPSL0761_fam"/>
    <property type="match status" value="1"/>
</dbReference>
<dbReference type="EMBL" id="QLTK01000007">
    <property type="protein sequence ID" value="RAS33184.1"/>
    <property type="molecule type" value="Genomic_DNA"/>
</dbReference>
<evidence type="ECO:0000313" key="2">
    <source>
        <dbReference type="Proteomes" id="UP000248918"/>
    </source>
</evidence>
<evidence type="ECO:0000313" key="1">
    <source>
        <dbReference type="EMBL" id="RAS33184.1"/>
    </source>
</evidence>
<reference evidence="1 2" key="1">
    <citation type="submission" date="2018-06" db="EMBL/GenBank/DDBJ databases">
        <title>Genomic Encyclopedia of Type Strains, Phase III (KMG-III): the genomes of soil and plant-associated and newly described type strains.</title>
        <authorList>
            <person name="Whitman W."/>
        </authorList>
    </citation>
    <scope>NUCLEOTIDE SEQUENCE [LARGE SCALE GENOMIC DNA]</scope>
    <source>
        <strain evidence="1 2">LMG 23644</strain>
    </source>
</reference>
<dbReference type="AlphaFoldDB" id="A0A329CN55"/>
<proteinExistence type="predicted"/>
<sequence length="93" mass="10120">MTTPAERTRSISGARRFLESVAEGISDVDARLVRTLAMSLLRHFPSDTDISASSAVLPSVWAIPQHDLVAVDTKQVEQKGTLHEVTGATEFSR</sequence>
<dbReference type="Proteomes" id="UP000248918">
    <property type="component" value="Unassembled WGS sequence"/>
</dbReference>